<protein>
    <submittedName>
        <fullName evidence="3">ATPase</fullName>
    </submittedName>
</protein>
<dbReference type="Pfam" id="PF13635">
    <property type="entry name" value="DUF4143"/>
    <property type="match status" value="1"/>
</dbReference>
<dbReference type="AlphaFoldDB" id="F6DBT7"/>
<feature type="domain" description="DUF4143" evidence="2">
    <location>
        <begin position="229"/>
        <end position="359"/>
    </location>
</feature>
<evidence type="ECO:0000259" key="2">
    <source>
        <dbReference type="Pfam" id="PF13635"/>
    </source>
</evidence>
<evidence type="ECO:0000259" key="1">
    <source>
        <dbReference type="Pfam" id="PF13173"/>
    </source>
</evidence>
<dbReference type="eggNOG" id="COG1373">
    <property type="taxonomic scope" value="Bacteria"/>
</dbReference>
<dbReference type="SUPFAM" id="SSF52540">
    <property type="entry name" value="P-loop containing nucleoside triphosphate hydrolases"/>
    <property type="match status" value="1"/>
</dbReference>
<dbReference type="PANTHER" id="PTHR33295">
    <property type="entry name" value="ATPASE"/>
    <property type="match status" value="1"/>
</dbReference>
<gene>
    <name evidence="3" type="ordered locus">Thicy_0550</name>
</gene>
<sequence>MKELLVEQNPHWSNPPKTYAYREAFSKLVSYLPLKQVITITGIRRCGKSTLAKMAIKHLIDEGMNPTNILFVNLEQPLFLEYRHDPSYLQKVLDTYLTLCNPIGRIVVIFDEIQFFDNWQVFIKSKYETADIKFIITGSNSSMLSSEINTLLTGRTLTIHLNTFSFSEFLHYKGIAHANEIERLNNRIQIAIAKQDYLQWGGFFEVMEIADPIIKKDLLNSYAKNIIYRDIVPRFKIRQAEVVERLFYYLLSQTTHVLNYTTLAQTFEMSDKSIKEYIGYFEDVFLFQRIDNFHNKPKERIKSMKKLYTLDNGFLQVAPKQSPGFGQALENLVFCYLCQRDPNLCYRKDQVEVDFYSQQTLYQVAYEIDNDKTRQRELNAFKHFRQTNEQCKLITFDSEPLAGLEDVEMLTIDQLLLDCN</sequence>
<dbReference type="HOGENOM" id="CLU_041527_0_0_6"/>
<evidence type="ECO:0000313" key="3">
    <source>
        <dbReference type="EMBL" id="AEG31323.1"/>
    </source>
</evidence>
<organism evidence="3 4">
    <name type="scientific">Thiomicrospira cyclica (strain DSM 14477 / JCM 11371 / ALM1)</name>
    <name type="common">Thioalkalimicrobium cyclicum</name>
    <dbReference type="NCBI Taxonomy" id="717773"/>
    <lineage>
        <taxon>Bacteria</taxon>
        <taxon>Pseudomonadati</taxon>
        <taxon>Pseudomonadota</taxon>
        <taxon>Gammaproteobacteria</taxon>
        <taxon>Thiotrichales</taxon>
        <taxon>Piscirickettsiaceae</taxon>
        <taxon>Thiomicrospira</taxon>
    </lineage>
</organism>
<reference evidence="3 4" key="1">
    <citation type="submission" date="2011-05" db="EMBL/GenBank/DDBJ databases">
        <title>Complete sequence of Thioalkalimicrobium cyclicum ALM1.</title>
        <authorList>
            <consortium name="US DOE Joint Genome Institute"/>
            <person name="Lucas S."/>
            <person name="Han J."/>
            <person name="Lapidus A."/>
            <person name="Cheng J.-F."/>
            <person name="Goodwin L."/>
            <person name="Pitluck S."/>
            <person name="Peters L."/>
            <person name="Mikhailova N."/>
            <person name="Davenport K."/>
            <person name="Han C."/>
            <person name="Tapia R."/>
            <person name="Land M."/>
            <person name="Hauser L."/>
            <person name="Kyrpides N."/>
            <person name="Ivanova N."/>
            <person name="Pagani I."/>
            <person name="Kappler U."/>
            <person name="Woyke T."/>
        </authorList>
    </citation>
    <scope>NUCLEOTIDE SEQUENCE [LARGE SCALE GENOMIC DNA]</scope>
    <source>
        <strain evidence="4">DSM 14477 / JCM 11371 / ALM1</strain>
    </source>
</reference>
<dbReference type="InterPro" id="IPR041682">
    <property type="entry name" value="AAA_14"/>
</dbReference>
<dbReference type="STRING" id="717773.Thicy_0550"/>
<dbReference type="EMBL" id="CP002776">
    <property type="protein sequence ID" value="AEG31323.1"/>
    <property type="molecule type" value="Genomic_DNA"/>
</dbReference>
<dbReference type="Proteomes" id="UP000009232">
    <property type="component" value="Chromosome"/>
</dbReference>
<dbReference type="Gene3D" id="3.40.50.300">
    <property type="entry name" value="P-loop containing nucleotide triphosphate hydrolases"/>
    <property type="match status" value="1"/>
</dbReference>
<dbReference type="InterPro" id="IPR025420">
    <property type="entry name" value="DUF4143"/>
</dbReference>
<dbReference type="RefSeq" id="WP_013835104.1">
    <property type="nucleotide sequence ID" value="NC_015581.1"/>
</dbReference>
<accession>F6DBT7</accession>
<dbReference type="OrthoDB" id="9801684at2"/>
<dbReference type="PANTHER" id="PTHR33295:SF8">
    <property type="entry name" value="AAA+ ATPASE DOMAIN-CONTAINING PROTEIN"/>
    <property type="match status" value="1"/>
</dbReference>
<dbReference type="Pfam" id="PF13173">
    <property type="entry name" value="AAA_14"/>
    <property type="match status" value="1"/>
</dbReference>
<dbReference type="InterPro" id="IPR027417">
    <property type="entry name" value="P-loop_NTPase"/>
</dbReference>
<dbReference type="KEGG" id="tcy:Thicy_0550"/>
<name>F6DBT7_THICA</name>
<keyword evidence="4" id="KW-1185">Reference proteome</keyword>
<proteinExistence type="predicted"/>
<feature type="domain" description="AAA" evidence="1">
    <location>
        <begin position="35"/>
        <end position="170"/>
    </location>
</feature>
<evidence type="ECO:0000313" key="4">
    <source>
        <dbReference type="Proteomes" id="UP000009232"/>
    </source>
</evidence>